<dbReference type="Pfam" id="PF12802">
    <property type="entry name" value="MarR_2"/>
    <property type="match status" value="1"/>
</dbReference>
<dbReference type="InterPro" id="IPR000835">
    <property type="entry name" value="HTH_MarR-typ"/>
</dbReference>
<dbReference type="RefSeq" id="WP_004029397.1">
    <property type="nucleotide sequence ID" value="NZ_AMPO01000001.1"/>
</dbReference>
<dbReference type="PROSITE" id="PS50995">
    <property type="entry name" value="HTH_MARR_2"/>
    <property type="match status" value="1"/>
</dbReference>
<dbReference type="PANTHER" id="PTHR42756:SF1">
    <property type="entry name" value="TRANSCRIPTIONAL REPRESSOR OF EMRAB OPERON"/>
    <property type="match status" value="1"/>
</dbReference>
<evidence type="ECO:0000259" key="4">
    <source>
        <dbReference type="PROSITE" id="PS50995"/>
    </source>
</evidence>
<feature type="domain" description="HTH marR-type" evidence="4">
    <location>
        <begin position="1"/>
        <end position="138"/>
    </location>
</feature>
<evidence type="ECO:0000256" key="2">
    <source>
        <dbReference type="ARBA" id="ARBA00023125"/>
    </source>
</evidence>
<keyword evidence="3" id="KW-0804">Transcription</keyword>
<dbReference type="PANTHER" id="PTHR42756">
    <property type="entry name" value="TRANSCRIPTIONAL REGULATOR, MARR"/>
    <property type="match status" value="1"/>
</dbReference>
<keyword evidence="6" id="KW-1185">Reference proteome</keyword>
<dbReference type="InterPro" id="IPR036388">
    <property type="entry name" value="WH-like_DNA-bd_sf"/>
</dbReference>
<dbReference type="PATRIC" id="fig|1204725.3.peg.208"/>
<gene>
    <name evidence="5" type="ORF">A994_01045</name>
</gene>
<evidence type="ECO:0000256" key="1">
    <source>
        <dbReference type="ARBA" id="ARBA00023015"/>
    </source>
</evidence>
<dbReference type="GO" id="GO:0003677">
    <property type="term" value="F:DNA binding"/>
    <property type="evidence" value="ECO:0007669"/>
    <property type="project" value="UniProtKB-KW"/>
</dbReference>
<keyword evidence="2" id="KW-0238">DNA-binding</keyword>
<dbReference type="Proteomes" id="UP000007360">
    <property type="component" value="Unassembled WGS sequence"/>
</dbReference>
<comment type="caution">
    <text evidence="5">The sequence shown here is derived from an EMBL/GenBank/DDBJ whole genome shotgun (WGS) entry which is preliminary data.</text>
</comment>
<sequence length="145" mass="16756">MNQELELVESMDKLSDLMRKFQTQLRTGDLKEYTLRQLYYIELIDKNQGISVSELSKKLDVKKSTVSVAINQLIDLGIVIKIQSNADKRFYSLQLTPKGNQIMEMHKQVHKNTINKISKILNPEEVEIFVKIVNKITISELGFSK</sequence>
<dbReference type="SUPFAM" id="SSF46785">
    <property type="entry name" value="Winged helix' DNA-binding domain"/>
    <property type="match status" value="1"/>
</dbReference>
<dbReference type="EMBL" id="AMPO01000001">
    <property type="protein sequence ID" value="EKF86829.1"/>
    <property type="molecule type" value="Genomic_DNA"/>
</dbReference>
<dbReference type="SMART" id="SM00347">
    <property type="entry name" value="HTH_MARR"/>
    <property type="match status" value="1"/>
</dbReference>
<evidence type="ECO:0000313" key="5">
    <source>
        <dbReference type="EMBL" id="EKF86829.1"/>
    </source>
</evidence>
<keyword evidence="1" id="KW-0805">Transcription regulation</keyword>
<dbReference type="GO" id="GO:0003700">
    <property type="term" value="F:DNA-binding transcription factor activity"/>
    <property type="evidence" value="ECO:0007669"/>
    <property type="project" value="InterPro"/>
</dbReference>
<organism evidence="5 6">
    <name type="scientific">Methanobacterium formicicum (strain DSM 3637 / PP1)</name>
    <dbReference type="NCBI Taxonomy" id="1204725"/>
    <lineage>
        <taxon>Archaea</taxon>
        <taxon>Methanobacteriati</taxon>
        <taxon>Methanobacteriota</taxon>
        <taxon>Methanomada group</taxon>
        <taxon>Methanobacteria</taxon>
        <taxon>Methanobacteriales</taxon>
        <taxon>Methanobacteriaceae</taxon>
        <taxon>Methanobacterium</taxon>
    </lineage>
</organism>
<proteinExistence type="predicted"/>
<dbReference type="InterPro" id="IPR036390">
    <property type="entry name" value="WH_DNA-bd_sf"/>
</dbReference>
<evidence type="ECO:0000313" key="6">
    <source>
        <dbReference type="Proteomes" id="UP000007360"/>
    </source>
</evidence>
<accession>K2REM4</accession>
<name>K2REM4_METFP</name>
<evidence type="ECO:0000256" key="3">
    <source>
        <dbReference type="ARBA" id="ARBA00023163"/>
    </source>
</evidence>
<dbReference type="PRINTS" id="PR00598">
    <property type="entry name" value="HTHMARR"/>
</dbReference>
<dbReference type="OrthoDB" id="70201at2157"/>
<dbReference type="Gene3D" id="1.10.10.10">
    <property type="entry name" value="Winged helix-like DNA-binding domain superfamily/Winged helix DNA-binding domain"/>
    <property type="match status" value="1"/>
</dbReference>
<dbReference type="AlphaFoldDB" id="K2REM4"/>
<protein>
    <submittedName>
        <fullName evidence="5">Regulatory protein MarR</fullName>
    </submittedName>
</protein>
<reference evidence="5 6" key="1">
    <citation type="journal article" date="2012" name="J. Bacteriol.">
        <title>Draft genome sequence of Methanobacterium formicicum DSM 3637, an archaebacterium isolated from the methane producer amoeba Pelomyxa palustris.</title>
        <authorList>
            <person name="Gutierrez G."/>
        </authorList>
    </citation>
    <scope>NUCLEOTIDE SEQUENCE [LARGE SCALE GENOMIC DNA]</scope>
    <source>
        <strain evidence="6">DSM 3637 / PP1</strain>
    </source>
</reference>